<dbReference type="SMART" id="SM00487">
    <property type="entry name" value="DEXDc"/>
    <property type="match status" value="1"/>
</dbReference>
<dbReference type="EMBL" id="JAAROL010000009">
    <property type="protein sequence ID" value="MBC1333429.1"/>
    <property type="molecule type" value="Genomic_DNA"/>
</dbReference>
<keyword evidence="1" id="KW-0378">Hydrolase</keyword>
<keyword evidence="4" id="KW-0547">Nucleotide-binding</keyword>
<dbReference type="GO" id="GO:0004386">
    <property type="term" value="F:helicase activity"/>
    <property type="evidence" value="ECO:0007669"/>
    <property type="project" value="UniProtKB-KW"/>
</dbReference>
<feature type="domain" description="Helicase ATP-binding" evidence="2">
    <location>
        <begin position="132"/>
        <end position="309"/>
    </location>
</feature>
<accession>A0A7X1BW37</accession>
<name>A0A7X1BW37_9LIST</name>
<gene>
    <name evidence="4" type="ORF">HB759_15900</name>
</gene>
<sequence>MNKLIISSQDQTIVIQGPIDEMLMQNQKFHIKRKFAAVITSGKIVINDVEEKNVISSLSDYFSKNDICYEYSTKVSEQVQEQIDEERGFKEFSNRAKKIWDNDVDFEEFTGFQQVLKEKMVRRLYPLQLLSAYHLAFSQNAANFSVPGAGKTAIVYGAYTYLNNLDENSSIKYVDKILVVGPLSSFGPWKNEYVECFGIESDAKVISDKGLSTAQKKQYFFSERTATLTLISYQAVISQKDNIEFFLRNNKVMLVLDEAHKIKNVKQGRIAETILDLAPWSSSRVVLTGTPAPNGFQDLWNLFKFLWPKKQIIRHNLYQLEAMNKNENLGVTDLINDISPFFVRIKKKDLGLPPKREHNPFYVRMDKLHLEIYNIIAKKSIESFEQDINGDELLISQMKKARLIRMMQAASNPALLLKPIINEYGEVFDGEYMHSLDKEFVGKIKEYASTRYPQKFYKALDLIKELLRDGEKVIIWAIYVDTIKQFQKFLDTNGINAKILYGGTPIENEGTTSKNIETREKIINDFHDPKSGFQVIIANPFAVAESISLHKACHSAIYLEKNFDAARFVQSKDRIHRYGLSEGTLTDYYYIIGKESVEEVIHERLLEKEARMIRIMESKDIPLFASIQDEFDTDIRAVIDYYVNKNT</sequence>
<dbReference type="Gene3D" id="3.40.50.300">
    <property type="entry name" value="P-loop containing nucleotide triphosphate hydrolases"/>
    <property type="match status" value="1"/>
</dbReference>
<dbReference type="GO" id="GO:0005524">
    <property type="term" value="F:ATP binding"/>
    <property type="evidence" value="ECO:0007669"/>
    <property type="project" value="InterPro"/>
</dbReference>
<evidence type="ECO:0000313" key="5">
    <source>
        <dbReference type="Proteomes" id="UP000532866"/>
    </source>
</evidence>
<evidence type="ECO:0000259" key="2">
    <source>
        <dbReference type="PROSITE" id="PS51192"/>
    </source>
</evidence>
<dbReference type="PROSITE" id="PS51194">
    <property type="entry name" value="HELICASE_CTER"/>
    <property type="match status" value="1"/>
</dbReference>
<dbReference type="AlphaFoldDB" id="A0A7X1BW37"/>
<dbReference type="RefSeq" id="WP_185375111.1">
    <property type="nucleotide sequence ID" value="NZ_JAARNB010000002.1"/>
</dbReference>
<organism evidence="4 5">
    <name type="scientific">Listeria booriae</name>
    <dbReference type="NCBI Taxonomy" id="1552123"/>
    <lineage>
        <taxon>Bacteria</taxon>
        <taxon>Bacillati</taxon>
        <taxon>Bacillota</taxon>
        <taxon>Bacilli</taxon>
        <taxon>Bacillales</taxon>
        <taxon>Listeriaceae</taxon>
        <taxon>Listeria</taxon>
    </lineage>
</organism>
<comment type="caution">
    <text evidence="4">The sequence shown here is derived from an EMBL/GenBank/DDBJ whole genome shotgun (WGS) entry which is preliminary data.</text>
</comment>
<dbReference type="PANTHER" id="PTHR10799">
    <property type="entry name" value="SNF2/RAD54 HELICASE FAMILY"/>
    <property type="match status" value="1"/>
</dbReference>
<dbReference type="InterPro" id="IPR001650">
    <property type="entry name" value="Helicase_C-like"/>
</dbReference>
<dbReference type="SUPFAM" id="SSF52540">
    <property type="entry name" value="P-loop containing nucleoside triphosphate hydrolases"/>
    <property type="match status" value="2"/>
</dbReference>
<feature type="domain" description="Helicase C-terminal" evidence="3">
    <location>
        <begin position="458"/>
        <end position="639"/>
    </location>
</feature>
<dbReference type="InterPro" id="IPR000330">
    <property type="entry name" value="SNF2_N"/>
</dbReference>
<reference evidence="4 5" key="1">
    <citation type="submission" date="2020-03" db="EMBL/GenBank/DDBJ databases">
        <title>Soil Listeria distribution.</title>
        <authorList>
            <person name="Liao J."/>
            <person name="Wiedmann M."/>
        </authorList>
    </citation>
    <scope>NUCLEOTIDE SEQUENCE [LARGE SCALE GENOMIC DNA]</scope>
    <source>
        <strain evidence="4 5">FSL L7-1833</strain>
    </source>
</reference>
<dbReference type="Proteomes" id="UP000532866">
    <property type="component" value="Unassembled WGS sequence"/>
</dbReference>
<dbReference type="InterPro" id="IPR014001">
    <property type="entry name" value="Helicase_ATP-bd"/>
</dbReference>
<dbReference type="GO" id="GO:0016787">
    <property type="term" value="F:hydrolase activity"/>
    <property type="evidence" value="ECO:0007669"/>
    <property type="project" value="UniProtKB-KW"/>
</dbReference>
<dbReference type="CDD" id="cd18793">
    <property type="entry name" value="SF2_C_SNF"/>
    <property type="match status" value="1"/>
</dbReference>
<evidence type="ECO:0000259" key="3">
    <source>
        <dbReference type="PROSITE" id="PS51194"/>
    </source>
</evidence>
<keyword evidence="4" id="KW-0067">ATP-binding</keyword>
<evidence type="ECO:0000313" key="4">
    <source>
        <dbReference type="EMBL" id="MBC1333429.1"/>
    </source>
</evidence>
<dbReference type="Gene3D" id="3.40.50.10810">
    <property type="entry name" value="Tandem AAA-ATPase domain"/>
    <property type="match status" value="1"/>
</dbReference>
<dbReference type="InterPro" id="IPR049730">
    <property type="entry name" value="SNF2/RAD54-like_C"/>
</dbReference>
<protein>
    <submittedName>
        <fullName evidence="4">DEAD/DEAH box helicase family protein</fullName>
    </submittedName>
</protein>
<dbReference type="InterPro" id="IPR038718">
    <property type="entry name" value="SNF2-like_sf"/>
</dbReference>
<dbReference type="Pfam" id="PF00176">
    <property type="entry name" value="SNF2-rel_dom"/>
    <property type="match status" value="1"/>
</dbReference>
<dbReference type="Pfam" id="PF00271">
    <property type="entry name" value="Helicase_C"/>
    <property type="match status" value="1"/>
</dbReference>
<evidence type="ECO:0000256" key="1">
    <source>
        <dbReference type="ARBA" id="ARBA00022801"/>
    </source>
</evidence>
<proteinExistence type="predicted"/>
<dbReference type="PROSITE" id="PS51192">
    <property type="entry name" value="HELICASE_ATP_BIND_1"/>
    <property type="match status" value="1"/>
</dbReference>
<dbReference type="InterPro" id="IPR027417">
    <property type="entry name" value="P-loop_NTPase"/>
</dbReference>
<keyword evidence="4" id="KW-0347">Helicase</keyword>